<dbReference type="Gene3D" id="3.90.199.10">
    <property type="entry name" value="Topoisomerase II, domain 5"/>
    <property type="match status" value="1"/>
</dbReference>
<comment type="caution">
    <text evidence="10">The sequence shown here is derived from an EMBL/GenBank/DDBJ whole genome shotgun (WGS) entry which is preliminary data.</text>
</comment>
<dbReference type="InterPro" id="IPR013760">
    <property type="entry name" value="Topo_IIA-like_dom_sf"/>
</dbReference>
<gene>
    <name evidence="10" type="ORF">VPK24_01125</name>
</gene>
<dbReference type="CDD" id="cd00187">
    <property type="entry name" value="TOP4c"/>
    <property type="match status" value="1"/>
</dbReference>
<evidence type="ECO:0000256" key="8">
    <source>
        <dbReference type="SAM" id="Coils"/>
    </source>
</evidence>
<dbReference type="Proteomes" id="UP001604335">
    <property type="component" value="Unassembled WGS sequence"/>
</dbReference>
<dbReference type="NCBIfam" id="NF004044">
    <property type="entry name" value="PRK05561.1"/>
    <property type="match status" value="1"/>
</dbReference>
<evidence type="ECO:0000256" key="1">
    <source>
        <dbReference type="ARBA" id="ARBA00000185"/>
    </source>
</evidence>
<dbReference type="InterPro" id="IPR050220">
    <property type="entry name" value="Type_II_DNA_Topoisomerases"/>
</dbReference>
<evidence type="ECO:0000256" key="5">
    <source>
        <dbReference type="ARBA" id="ARBA00023125"/>
    </source>
</evidence>
<comment type="catalytic activity">
    <reaction evidence="1 7">
        <text>ATP-dependent breakage, passage and rejoining of double-stranded DNA.</text>
        <dbReference type="EC" id="5.6.2.2"/>
    </reaction>
</comment>
<dbReference type="PROSITE" id="PS52040">
    <property type="entry name" value="TOPO_IIA"/>
    <property type="match status" value="1"/>
</dbReference>
<reference evidence="11" key="1">
    <citation type="journal article" date="2024" name="Algal Res.">
        <title>Biochemical, toxicological and genomic investigation of a high-biomass producing Limnothrix strain isolated from Italian shallow drinking water reservoir.</title>
        <authorList>
            <person name="Simonazzi M."/>
            <person name="Shishido T.K."/>
            <person name="Delbaje E."/>
            <person name="Wahlsten M."/>
            <person name="Fewer D.P."/>
            <person name="Sivonen K."/>
            <person name="Pezzolesi L."/>
            <person name="Pistocchi R."/>
        </authorList>
    </citation>
    <scope>NUCLEOTIDE SEQUENCE [LARGE SCALE GENOMIC DNA]</scope>
    <source>
        <strain evidence="11">LRLZ20PSL1</strain>
    </source>
</reference>
<feature type="coiled-coil region" evidence="8">
    <location>
        <begin position="447"/>
        <end position="488"/>
    </location>
</feature>
<dbReference type="Pfam" id="PF00521">
    <property type="entry name" value="DNA_topoisoIV"/>
    <property type="match status" value="1"/>
</dbReference>
<accession>A0ABW7C4V4</accession>
<evidence type="ECO:0000256" key="7">
    <source>
        <dbReference type="PROSITE-ProRule" id="PRU01384"/>
    </source>
</evidence>
<dbReference type="PANTHER" id="PTHR43493">
    <property type="entry name" value="DNA GYRASE/TOPOISOMERASE SUBUNIT A"/>
    <property type="match status" value="1"/>
</dbReference>
<evidence type="ECO:0000256" key="6">
    <source>
        <dbReference type="ARBA" id="ARBA00023235"/>
    </source>
</evidence>
<evidence type="ECO:0000256" key="2">
    <source>
        <dbReference type="ARBA" id="ARBA00008263"/>
    </source>
</evidence>
<evidence type="ECO:0000259" key="9">
    <source>
        <dbReference type="PROSITE" id="PS52040"/>
    </source>
</evidence>
<dbReference type="InterPro" id="IPR002205">
    <property type="entry name" value="Topo_IIA_dom_A"/>
</dbReference>
<dbReference type="Gene3D" id="3.30.1360.40">
    <property type="match status" value="1"/>
</dbReference>
<dbReference type="InterPro" id="IPR006691">
    <property type="entry name" value="GyrA/parC_rep"/>
</dbReference>
<keyword evidence="6 7" id="KW-0413">Isomerase</keyword>
<evidence type="ECO:0000313" key="10">
    <source>
        <dbReference type="EMBL" id="MFG3816222.1"/>
    </source>
</evidence>
<dbReference type="InterPro" id="IPR013758">
    <property type="entry name" value="Topo_IIA_A/C_ab"/>
</dbReference>
<dbReference type="Gene3D" id="1.10.268.10">
    <property type="entry name" value="Topoisomerase, domain 3"/>
    <property type="match status" value="1"/>
</dbReference>
<dbReference type="SMART" id="SM00434">
    <property type="entry name" value="TOP4c"/>
    <property type="match status" value="1"/>
</dbReference>
<comment type="similarity">
    <text evidence="2">Belongs to the type II topoisomerase GyrA/ParC subunit family.</text>
</comment>
<organism evidence="10 11">
    <name type="scientific">Limnothrix redekei LRLZ20PSL1</name>
    <dbReference type="NCBI Taxonomy" id="3112953"/>
    <lineage>
        <taxon>Bacteria</taxon>
        <taxon>Bacillati</taxon>
        <taxon>Cyanobacteriota</taxon>
        <taxon>Cyanophyceae</taxon>
        <taxon>Pseudanabaenales</taxon>
        <taxon>Pseudanabaenaceae</taxon>
        <taxon>Limnothrix</taxon>
    </lineage>
</organism>
<dbReference type="Pfam" id="PF03989">
    <property type="entry name" value="DNA_gyraseA_C"/>
    <property type="match status" value="3"/>
</dbReference>
<protein>
    <recommendedName>
        <fullName evidence="3">DNA topoisomerase (ATP-hydrolyzing)</fullName>
        <ecNumber evidence="3">5.6.2.2</ecNumber>
    </recommendedName>
</protein>
<feature type="active site" description="O-(5'-phospho-DNA)-tyrosine intermediate" evidence="7">
    <location>
        <position position="127"/>
    </location>
</feature>
<evidence type="ECO:0000313" key="11">
    <source>
        <dbReference type="Proteomes" id="UP001604335"/>
    </source>
</evidence>
<dbReference type="SUPFAM" id="SSF56719">
    <property type="entry name" value="Type II DNA topoisomerase"/>
    <property type="match status" value="1"/>
</dbReference>
<dbReference type="GO" id="GO:0003918">
    <property type="term" value="F:DNA topoisomerase type II (double strand cut, ATP-hydrolyzing) activity"/>
    <property type="evidence" value="ECO:0007669"/>
    <property type="project" value="UniProtKB-EC"/>
</dbReference>
<dbReference type="RefSeq" id="WP_393009966.1">
    <property type="nucleotide sequence ID" value="NZ_JAZAQF010000006.1"/>
</dbReference>
<dbReference type="PANTHER" id="PTHR43493:SF5">
    <property type="entry name" value="DNA GYRASE SUBUNIT A, CHLOROPLASTIC_MITOCHONDRIAL"/>
    <property type="match status" value="1"/>
</dbReference>
<dbReference type="Gene3D" id="2.120.10.90">
    <property type="entry name" value="DNA gyrase/topoisomerase IV, subunit A, C-terminal"/>
    <property type="match status" value="1"/>
</dbReference>
<evidence type="ECO:0000256" key="3">
    <source>
        <dbReference type="ARBA" id="ARBA00012895"/>
    </source>
</evidence>
<dbReference type="EC" id="5.6.2.2" evidence="3"/>
<keyword evidence="4 7" id="KW-0799">Topoisomerase</keyword>
<keyword evidence="5 7" id="KW-0238">DNA-binding</keyword>
<feature type="domain" description="Topo IIA-type catalytic" evidence="9">
    <location>
        <begin position="39"/>
        <end position="511"/>
    </location>
</feature>
<dbReference type="SUPFAM" id="SSF101904">
    <property type="entry name" value="GyrA/ParC C-terminal domain-like"/>
    <property type="match status" value="1"/>
</dbReference>
<dbReference type="InterPro" id="IPR013757">
    <property type="entry name" value="Topo_IIA_A_a_sf"/>
</dbReference>
<dbReference type="EMBL" id="JAZAQF010000006">
    <property type="protein sequence ID" value="MFG3816222.1"/>
    <property type="molecule type" value="Genomic_DNA"/>
</dbReference>
<keyword evidence="11" id="KW-1185">Reference proteome</keyword>
<dbReference type="InterPro" id="IPR035516">
    <property type="entry name" value="Gyrase/topoIV_suA_C"/>
</dbReference>
<proteinExistence type="inferred from homology"/>
<evidence type="ECO:0000256" key="4">
    <source>
        <dbReference type="ARBA" id="ARBA00023029"/>
    </source>
</evidence>
<keyword evidence="8" id="KW-0175">Coiled coil</keyword>
<name>A0ABW7C4V4_9CYAN</name>
<sequence>MTAQLNLLGSGQIIPTSLHGEMQRSYLEYAMSTIVGRALPDARDGLKPVHRRILYAMHELGLTPDRPFRKCARVVGDVLGKYHPHGDKAVYDALVRMVQSFSMRYPLLQGHGNFGSIDDDPPAAMRYTETRLAEIAQVSALANLSEATVNFAPNFDSSQQEPVVLPVQLPLLLLNGCSGIAVGMATNIPPHHLGELVDGLVALIDRPDLTDAQLWKLIPGPDFPTGGEIIGTKGIEDAYRTGKGSIVLRGVTHVEEIPGGRGRQKRTAIVVTELPYQTNKASWLEKMAELVNLGKLTGISDLRDESDRDGIRVVIELKREAEPAAVLKQLYRQTDLQSTFGMILLAIVDRQPQQLSLKQALQVFLAFREETLTKQLTADREQVADRLELVEGLVLALDHLDETIEILRFAPDGTTAQAQLAVRLGMSDSQAQAVLGMPMRRLTGLERQKLLEERETLRSRLAELSNLLDDRQERLKFLKKDLRSFKKKFADPRRTRILDEATVQATTESPAIAAPTAPEPAIVELSDRGYVRRVPPKRRRSEPTPGELTERDEAAVQTFNTQTDRELLVLTRSGKAYSLRVGDIPPISKKAPRGLPLVTLLPESARSTALQSADDSVAALAREIVAVLSLDFADHSNPPQDLIVLTQQGRVKRLALGEFERITGRGLVALKLKEGDQLVAAALGSEGDRLVVATSMGRGMIVPLDAVTLPVSNRNTQGALATKVSRSERLLGCCTLSPGQTLALITERGYGKQLRINRLRLNGLGEAGSNFLTLARGDRLAAMAPVADYGLWWISTNTGRSGGLAWADFPVLGREDQGDRLVKLASTEAITGAIVL</sequence>